<evidence type="ECO:0000256" key="3">
    <source>
        <dbReference type="ARBA" id="ARBA00022475"/>
    </source>
</evidence>
<feature type="transmembrane region" description="Helical" evidence="8">
    <location>
        <begin position="225"/>
        <end position="243"/>
    </location>
</feature>
<keyword evidence="11" id="KW-1185">Reference proteome</keyword>
<dbReference type="EMBL" id="CP071250">
    <property type="protein sequence ID" value="UUF08404.1"/>
    <property type="molecule type" value="Genomic_DNA"/>
</dbReference>
<evidence type="ECO:0000313" key="12">
    <source>
        <dbReference type="Proteomes" id="UP001058072"/>
    </source>
</evidence>
<proteinExistence type="predicted"/>
<dbReference type="RefSeq" id="WP_212724136.1">
    <property type="nucleotide sequence ID" value="NZ_CP071249.1"/>
</dbReference>
<dbReference type="Pfam" id="PF02386">
    <property type="entry name" value="TrkH"/>
    <property type="match status" value="2"/>
</dbReference>
<sequence>MLRFNKLQPTQYVVLGFFLVILIGSFLLFLPFTHMEGAEVSYIDALFTATSAVSVTGLIAIDTAEHFNVLGRTIIALLIQIGGLGVTSVGAAFILMMQKKFGLHHRLLLMEGMNFSSLSGVVRLVKYVLKFTLIVELIGMILSFIVFSQDYPFWSALGISAFHSVAAFNNAGFDILGGLQNLIPYRESVLLNLTTAGLIIIAGFGFVTTIEIYTKRNFKKLSMNTKIVVIMTVTLLIVGTLLLKMTEGFSWMDAFFHSVSARTAGFSTVPIGSFTHAGLLVLSVLMFIGASPGSTGGGIKTTTFFTIIQSIKGIATNTPVTAFKRRIPADSIIKAFSIFTLAIMVITTSTLLILIVEPNLTFIEVFVEVVSAAGTVGLSTGITPDLSVISKLILCVTMFIGRLGPLSIACVWAYQKAAPKFNYPEEQITIG</sequence>
<evidence type="ECO:0000256" key="2">
    <source>
        <dbReference type="ARBA" id="ARBA00022448"/>
    </source>
</evidence>
<dbReference type="GO" id="GO:0008324">
    <property type="term" value="F:monoatomic cation transmembrane transporter activity"/>
    <property type="evidence" value="ECO:0007669"/>
    <property type="project" value="InterPro"/>
</dbReference>
<dbReference type="GO" id="GO:0030001">
    <property type="term" value="P:metal ion transport"/>
    <property type="evidence" value="ECO:0007669"/>
    <property type="project" value="UniProtKB-ARBA"/>
</dbReference>
<evidence type="ECO:0000313" key="9">
    <source>
        <dbReference type="EMBL" id="UUF07182.1"/>
    </source>
</evidence>
<keyword evidence="2" id="KW-0813">Transport</keyword>
<dbReference type="GO" id="GO:0005886">
    <property type="term" value="C:plasma membrane"/>
    <property type="evidence" value="ECO:0007669"/>
    <property type="project" value="UniProtKB-SubCell"/>
</dbReference>
<feature type="transmembrane region" description="Helical" evidence="8">
    <location>
        <begin position="263"/>
        <end position="290"/>
    </location>
</feature>
<organism evidence="10 12">
    <name type="scientific">Turicibacter bilis</name>
    <dbReference type="NCBI Taxonomy" id="2735723"/>
    <lineage>
        <taxon>Bacteria</taxon>
        <taxon>Bacillati</taxon>
        <taxon>Bacillota</taxon>
        <taxon>Erysipelotrichia</taxon>
        <taxon>Erysipelotrichales</taxon>
        <taxon>Turicibacteraceae</taxon>
        <taxon>Turicibacter</taxon>
    </lineage>
</organism>
<dbReference type="PANTHER" id="PTHR32024">
    <property type="entry name" value="TRK SYSTEM POTASSIUM UPTAKE PROTEIN TRKG-RELATED"/>
    <property type="match status" value="1"/>
</dbReference>
<evidence type="ECO:0000256" key="1">
    <source>
        <dbReference type="ARBA" id="ARBA00004651"/>
    </source>
</evidence>
<feature type="transmembrane region" description="Helical" evidence="8">
    <location>
        <begin position="73"/>
        <end position="96"/>
    </location>
</feature>
<feature type="transmembrane region" description="Helical" evidence="8">
    <location>
        <begin position="127"/>
        <end position="147"/>
    </location>
</feature>
<evidence type="ECO:0000256" key="5">
    <source>
        <dbReference type="ARBA" id="ARBA00022989"/>
    </source>
</evidence>
<evidence type="ECO:0000256" key="6">
    <source>
        <dbReference type="ARBA" id="ARBA00023065"/>
    </source>
</evidence>
<feature type="transmembrane region" description="Helical" evidence="8">
    <location>
        <begin position="42"/>
        <end position="61"/>
    </location>
</feature>
<keyword evidence="4 8" id="KW-0812">Transmembrane</keyword>
<dbReference type="AlphaFoldDB" id="A0A9Q9CG99"/>
<dbReference type="InterPro" id="IPR003445">
    <property type="entry name" value="Cat_transpt"/>
</dbReference>
<keyword evidence="5 8" id="KW-1133">Transmembrane helix</keyword>
<comment type="subcellular location">
    <subcellularLocation>
        <location evidence="1">Cell membrane</location>
        <topology evidence="1">Multi-pass membrane protein</topology>
    </subcellularLocation>
</comment>
<evidence type="ECO:0000256" key="7">
    <source>
        <dbReference type="ARBA" id="ARBA00023136"/>
    </source>
</evidence>
<protein>
    <submittedName>
        <fullName evidence="10">H(+)-transporting ATPase</fullName>
    </submittedName>
</protein>
<accession>A0A9Q9CG99</accession>
<keyword evidence="3" id="KW-1003">Cell membrane</keyword>
<evidence type="ECO:0000256" key="4">
    <source>
        <dbReference type="ARBA" id="ARBA00022692"/>
    </source>
</evidence>
<keyword evidence="7 8" id="KW-0472">Membrane</keyword>
<reference evidence="10 11" key="1">
    <citation type="submission" date="2021-03" db="EMBL/GenBank/DDBJ databases">
        <title>Comparative Genomics and Metabolomics in the genus Turicibacter.</title>
        <authorList>
            <person name="Maki J."/>
            <person name="Looft T."/>
        </authorList>
    </citation>
    <scope>NUCLEOTIDE SEQUENCE</scope>
    <source>
        <strain evidence="10">ISU324</strain>
        <strain evidence="9 11">MMM721</strain>
    </source>
</reference>
<feature type="transmembrane region" description="Helical" evidence="8">
    <location>
        <begin position="189"/>
        <end position="213"/>
    </location>
</feature>
<feature type="transmembrane region" description="Helical" evidence="8">
    <location>
        <begin position="392"/>
        <end position="414"/>
    </location>
</feature>
<dbReference type="Proteomes" id="UP001058016">
    <property type="component" value="Chromosome"/>
</dbReference>
<feature type="transmembrane region" description="Helical" evidence="8">
    <location>
        <begin position="12"/>
        <end position="30"/>
    </location>
</feature>
<name>A0A9Q9CG99_9FIRM</name>
<evidence type="ECO:0000256" key="8">
    <source>
        <dbReference type="SAM" id="Phobius"/>
    </source>
</evidence>
<dbReference type="Proteomes" id="UP001058072">
    <property type="component" value="Chromosome"/>
</dbReference>
<feature type="transmembrane region" description="Helical" evidence="8">
    <location>
        <begin position="332"/>
        <end position="356"/>
    </location>
</feature>
<evidence type="ECO:0000313" key="11">
    <source>
        <dbReference type="Proteomes" id="UP001058016"/>
    </source>
</evidence>
<dbReference type="PANTHER" id="PTHR32024:SF1">
    <property type="entry name" value="KTR SYSTEM POTASSIUM UPTAKE PROTEIN B"/>
    <property type="match status" value="1"/>
</dbReference>
<evidence type="ECO:0000313" key="10">
    <source>
        <dbReference type="EMBL" id="UUF08404.1"/>
    </source>
</evidence>
<keyword evidence="6" id="KW-0406">Ion transport</keyword>
<dbReference type="EMBL" id="CP071249">
    <property type="protein sequence ID" value="UUF07182.1"/>
    <property type="molecule type" value="Genomic_DNA"/>
</dbReference>
<gene>
    <name evidence="9" type="ORF">J0J69_06770</name>
    <name evidence="10" type="ORF">J0J70_12685</name>
</gene>